<dbReference type="Pfam" id="PF14824">
    <property type="entry name" value="Sirohm_synth_M"/>
    <property type="match status" value="1"/>
</dbReference>
<dbReference type="PANTHER" id="PTHR35330">
    <property type="entry name" value="SIROHEME BIOSYNTHESIS PROTEIN MET8"/>
    <property type="match status" value="1"/>
</dbReference>
<dbReference type="PANTHER" id="PTHR35330:SF1">
    <property type="entry name" value="SIROHEME BIOSYNTHESIS PROTEIN MET8"/>
    <property type="match status" value="1"/>
</dbReference>
<dbReference type="InterPro" id="IPR036291">
    <property type="entry name" value="NAD(P)-bd_dom_sf"/>
</dbReference>
<evidence type="ECO:0000256" key="5">
    <source>
        <dbReference type="ARBA" id="ARBA00023244"/>
    </source>
</evidence>
<dbReference type="Pfam" id="PF13241">
    <property type="entry name" value="NAD_binding_7"/>
    <property type="match status" value="1"/>
</dbReference>
<evidence type="ECO:0000256" key="1">
    <source>
        <dbReference type="ARBA" id="ARBA00005010"/>
    </source>
</evidence>
<evidence type="ECO:0000256" key="4">
    <source>
        <dbReference type="ARBA" id="ARBA00023027"/>
    </source>
</evidence>
<comment type="pathway">
    <text evidence="1">Porphyrin-containing compound metabolism; siroheme biosynthesis; sirohydrochlorin from precorrin-2: step 1/1.</text>
</comment>
<evidence type="ECO:0000256" key="2">
    <source>
        <dbReference type="ARBA" id="ARBA00012400"/>
    </source>
</evidence>
<dbReference type="SUPFAM" id="SSF51735">
    <property type="entry name" value="NAD(P)-binding Rossmann-fold domains"/>
    <property type="match status" value="1"/>
</dbReference>
<keyword evidence="9" id="KW-1185">Reference proteome</keyword>
<dbReference type="SUPFAM" id="SSF75615">
    <property type="entry name" value="Siroheme synthase middle domains-like"/>
    <property type="match status" value="1"/>
</dbReference>
<dbReference type="Gene3D" id="3.30.160.110">
    <property type="entry name" value="Siroheme synthase, domain 2"/>
    <property type="match status" value="1"/>
</dbReference>
<protein>
    <recommendedName>
        <fullName evidence="2">precorrin-2 dehydrogenase</fullName>
        <ecNumber evidence="2">1.3.1.76</ecNumber>
    </recommendedName>
</protein>
<feature type="domain" description="Siroheme synthase central" evidence="7">
    <location>
        <begin position="126"/>
        <end position="147"/>
    </location>
</feature>
<keyword evidence="8" id="KW-0456">Lyase</keyword>
<dbReference type="EC" id="1.3.1.76" evidence="2"/>
<dbReference type="UniPathway" id="UPA00262">
    <property type="reaction ID" value="UER00222"/>
</dbReference>
<organism evidence="8 9">
    <name type="scientific">Longimicrobium terrae</name>
    <dbReference type="NCBI Taxonomy" id="1639882"/>
    <lineage>
        <taxon>Bacteria</taxon>
        <taxon>Pseudomonadati</taxon>
        <taxon>Gemmatimonadota</taxon>
        <taxon>Longimicrobiia</taxon>
        <taxon>Longimicrobiales</taxon>
        <taxon>Longimicrobiaceae</taxon>
        <taxon>Longimicrobium</taxon>
    </lineage>
</organism>
<evidence type="ECO:0000256" key="6">
    <source>
        <dbReference type="ARBA" id="ARBA00047561"/>
    </source>
</evidence>
<dbReference type="NCBIfam" id="TIGR01470">
    <property type="entry name" value="cysG_Nterm"/>
    <property type="match status" value="1"/>
</dbReference>
<evidence type="ECO:0000256" key="3">
    <source>
        <dbReference type="ARBA" id="ARBA00023002"/>
    </source>
</evidence>
<evidence type="ECO:0000313" key="8">
    <source>
        <dbReference type="EMBL" id="MBB6068529.1"/>
    </source>
</evidence>
<dbReference type="AlphaFoldDB" id="A0A841GQQ6"/>
<reference evidence="8 9" key="1">
    <citation type="submission" date="2020-08" db="EMBL/GenBank/DDBJ databases">
        <title>Genomic Encyclopedia of Type Strains, Phase IV (KMG-IV): sequencing the most valuable type-strain genomes for metagenomic binning, comparative biology and taxonomic classification.</title>
        <authorList>
            <person name="Goeker M."/>
        </authorList>
    </citation>
    <scope>NUCLEOTIDE SEQUENCE [LARGE SCALE GENOMIC DNA]</scope>
    <source>
        <strain evidence="8 9">DSM 29007</strain>
    </source>
</reference>
<accession>A0A841GQQ6</accession>
<dbReference type="Proteomes" id="UP000582837">
    <property type="component" value="Unassembled WGS sequence"/>
</dbReference>
<evidence type="ECO:0000313" key="9">
    <source>
        <dbReference type="Proteomes" id="UP000582837"/>
    </source>
</evidence>
<dbReference type="EMBL" id="JACHIA010000001">
    <property type="protein sequence ID" value="MBB6068529.1"/>
    <property type="molecule type" value="Genomic_DNA"/>
</dbReference>
<keyword evidence="5" id="KW-0627">Porphyrin biosynthesis</keyword>
<dbReference type="InterPro" id="IPR028281">
    <property type="entry name" value="Sirohaem_synthase_central"/>
</dbReference>
<dbReference type="InterPro" id="IPR006367">
    <property type="entry name" value="Sirohaem_synthase_N"/>
</dbReference>
<dbReference type="InterPro" id="IPR028161">
    <property type="entry name" value="Met8-like"/>
</dbReference>
<evidence type="ECO:0000259" key="7">
    <source>
        <dbReference type="Pfam" id="PF14824"/>
    </source>
</evidence>
<dbReference type="Gene3D" id="3.40.50.720">
    <property type="entry name" value="NAD(P)-binding Rossmann-like Domain"/>
    <property type="match status" value="1"/>
</dbReference>
<comment type="caution">
    <text evidence="8">The sequence shown here is derived from an EMBL/GenBank/DDBJ whole genome shotgun (WGS) entry which is preliminary data.</text>
</comment>
<dbReference type="GO" id="GO:0043115">
    <property type="term" value="F:precorrin-2 dehydrogenase activity"/>
    <property type="evidence" value="ECO:0007669"/>
    <property type="project" value="UniProtKB-EC"/>
</dbReference>
<sequence>MSARYPVLLDVARLRVLVVGGGAVGARKVAGLVEAGGRPDVVSPEATAELADLVAREGLVWHRRPWSAETDAAGYHLVFAATDSVDVNAAVADAARSAGAMVSRADQGDAGEVQVPSTLREGDVVVALSTGGASPLLARRIRERLAETVVTPGLGRAVRRLSQVRAEIQARWAGDDARRRAFWFDLITPGFLDHAVRGRDDEVERAISRCLSQS</sequence>
<name>A0A841GQQ6_9BACT</name>
<proteinExistence type="predicted"/>
<dbReference type="RefSeq" id="WP_170030693.1">
    <property type="nucleotide sequence ID" value="NZ_JABDTL010000001.1"/>
</dbReference>
<dbReference type="GO" id="GO:0019354">
    <property type="term" value="P:siroheme biosynthetic process"/>
    <property type="evidence" value="ECO:0007669"/>
    <property type="project" value="UniProtKB-UniPathway"/>
</dbReference>
<keyword evidence="4" id="KW-0520">NAD</keyword>
<dbReference type="GO" id="GO:0004325">
    <property type="term" value="F:ferrochelatase activity"/>
    <property type="evidence" value="ECO:0007669"/>
    <property type="project" value="InterPro"/>
</dbReference>
<keyword evidence="3 8" id="KW-0560">Oxidoreductase</keyword>
<comment type="catalytic activity">
    <reaction evidence="6">
        <text>precorrin-2 + NAD(+) = sirohydrochlorin + NADH + 2 H(+)</text>
        <dbReference type="Rhea" id="RHEA:15613"/>
        <dbReference type="ChEBI" id="CHEBI:15378"/>
        <dbReference type="ChEBI" id="CHEBI:57540"/>
        <dbReference type="ChEBI" id="CHEBI:57945"/>
        <dbReference type="ChEBI" id="CHEBI:58351"/>
        <dbReference type="ChEBI" id="CHEBI:58827"/>
        <dbReference type="EC" id="1.3.1.76"/>
    </reaction>
</comment>
<gene>
    <name evidence="8" type="ORF">HNQ61_000140</name>
</gene>